<evidence type="ECO:0000259" key="8">
    <source>
        <dbReference type="Pfam" id="PF07645"/>
    </source>
</evidence>
<keyword evidence="2" id="KW-0812">Transmembrane</keyword>
<dbReference type="CDD" id="cd00054">
    <property type="entry name" value="EGF_CA"/>
    <property type="match status" value="1"/>
</dbReference>
<keyword evidence="3 7" id="KW-0732">Signal</keyword>
<name>A0AAV5J1Q6_9ROSI</name>
<proteinExistence type="predicted"/>
<dbReference type="Proteomes" id="UP001054252">
    <property type="component" value="Unassembled WGS sequence"/>
</dbReference>
<evidence type="ECO:0000259" key="9">
    <source>
        <dbReference type="Pfam" id="PF13947"/>
    </source>
</evidence>
<feature type="domain" description="Wall-associated receptor kinase galacturonan-binding" evidence="9">
    <location>
        <begin position="32"/>
        <end position="95"/>
    </location>
</feature>
<reference evidence="10 11" key="1">
    <citation type="journal article" date="2021" name="Commun. Biol.">
        <title>The genome of Shorea leprosula (Dipterocarpaceae) highlights the ecological relevance of drought in aseasonal tropical rainforests.</title>
        <authorList>
            <person name="Ng K.K.S."/>
            <person name="Kobayashi M.J."/>
            <person name="Fawcett J.A."/>
            <person name="Hatakeyama M."/>
            <person name="Paape T."/>
            <person name="Ng C.H."/>
            <person name="Ang C.C."/>
            <person name="Tnah L.H."/>
            <person name="Lee C.T."/>
            <person name="Nishiyama T."/>
            <person name="Sese J."/>
            <person name="O'Brien M.J."/>
            <person name="Copetti D."/>
            <person name="Mohd Noor M.I."/>
            <person name="Ong R.C."/>
            <person name="Putra M."/>
            <person name="Sireger I.Z."/>
            <person name="Indrioko S."/>
            <person name="Kosugi Y."/>
            <person name="Izuno A."/>
            <person name="Isagi Y."/>
            <person name="Lee S.L."/>
            <person name="Shimizu K.K."/>
        </authorList>
    </citation>
    <scope>NUCLEOTIDE SEQUENCE [LARGE SCALE GENOMIC DNA]</scope>
    <source>
        <strain evidence="10">214</strain>
    </source>
</reference>
<feature type="domain" description="NOTCH1 EGF-like calcium-binding" evidence="8">
    <location>
        <begin position="292"/>
        <end position="318"/>
    </location>
</feature>
<protein>
    <recommendedName>
        <fullName evidence="12">Wall-associated receptor kinase galacturonan-binding domain-containing protein</fullName>
    </recommendedName>
</protein>
<evidence type="ECO:0000256" key="6">
    <source>
        <dbReference type="ARBA" id="ARBA00023157"/>
    </source>
</evidence>
<dbReference type="GO" id="GO:0005509">
    <property type="term" value="F:calcium ion binding"/>
    <property type="evidence" value="ECO:0007669"/>
    <property type="project" value="InterPro"/>
</dbReference>
<feature type="signal peptide" evidence="7">
    <location>
        <begin position="1"/>
        <end position="19"/>
    </location>
</feature>
<evidence type="ECO:0000256" key="2">
    <source>
        <dbReference type="ARBA" id="ARBA00022692"/>
    </source>
</evidence>
<dbReference type="InterPro" id="IPR018097">
    <property type="entry name" value="EGF_Ca-bd_CS"/>
</dbReference>
<keyword evidence="5" id="KW-0472">Membrane</keyword>
<organism evidence="10 11">
    <name type="scientific">Rubroshorea leprosula</name>
    <dbReference type="NCBI Taxonomy" id="152421"/>
    <lineage>
        <taxon>Eukaryota</taxon>
        <taxon>Viridiplantae</taxon>
        <taxon>Streptophyta</taxon>
        <taxon>Embryophyta</taxon>
        <taxon>Tracheophyta</taxon>
        <taxon>Spermatophyta</taxon>
        <taxon>Magnoliopsida</taxon>
        <taxon>eudicotyledons</taxon>
        <taxon>Gunneridae</taxon>
        <taxon>Pentapetalae</taxon>
        <taxon>rosids</taxon>
        <taxon>malvids</taxon>
        <taxon>Malvales</taxon>
        <taxon>Dipterocarpaceae</taxon>
        <taxon>Rubroshorea</taxon>
    </lineage>
</organism>
<dbReference type="PANTHER" id="PTHR33491">
    <property type="entry name" value="OSJNBA0016N04.9 PROTEIN"/>
    <property type="match status" value="1"/>
</dbReference>
<keyword evidence="4" id="KW-1133">Transmembrane helix</keyword>
<keyword evidence="11" id="KW-1185">Reference proteome</keyword>
<gene>
    <name evidence="10" type="ORF">SLEP1_g16969</name>
</gene>
<dbReference type="GO" id="GO:0030247">
    <property type="term" value="F:polysaccharide binding"/>
    <property type="evidence" value="ECO:0007669"/>
    <property type="project" value="InterPro"/>
</dbReference>
<dbReference type="EMBL" id="BPVZ01000022">
    <property type="protein sequence ID" value="GKV04872.1"/>
    <property type="molecule type" value="Genomic_DNA"/>
</dbReference>
<evidence type="ECO:0000256" key="7">
    <source>
        <dbReference type="SAM" id="SignalP"/>
    </source>
</evidence>
<evidence type="ECO:0000256" key="5">
    <source>
        <dbReference type="ARBA" id="ARBA00023136"/>
    </source>
</evidence>
<feature type="chain" id="PRO_5043528868" description="Wall-associated receptor kinase galacturonan-binding domain-containing protein" evidence="7">
    <location>
        <begin position="20"/>
        <end position="339"/>
    </location>
</feature>
<keyword evidence="6" id="KW-1015">Disulfide bond</keyword>
<accession>A0AAV5J1Q6</accession>
<comment type="subcellular location">
    <subcellularLocation>
        <location evidence="1">Membrane</location>
        <topology evidence="1">Single-pass membrane protein</topology>
    </subcellularLocation>
</comment>
<comment type="caution">
    <text evidence="10">The sequence shown here is derived from an EMBL/GenBank/DDBJ whole genome shotgun (WGS) entry which is preliminary data.</text>
</comment>
<evidence type="ECO:0000313" key="11">
    <source>
        <dbReference type="Proteomes" id="UP001054252"/>
    </source>
</evidence>
<evidence type="ECO:0000256" key="3">
    <source>
        <dbReference type="ARBA" id="ARBA00022729"/>
    </source>
</evidence>
<dbReference type="Gene3D" id="2.10.25.10">
    <property type="entry name" value="Laminin"/>
    <property type="match status" value="1"/>
</dbReference>
<dbReference type="Pfam" id="PF07645">
    <property type="entry name" value="EGF_CA"/>
    <property type="match status" value="1"/>
</dbReference>
<dbReference type="InterPro" id="IPR049883">
    <property type="entry name" value="NOTCH1_EGF-like"/>
</dbReference>
<dbReference type="GO" id="GO:0016020">
    <property type="term" value="C:membrane"/>
    <property type="evidence" value="ECO:0007669"/>
    <property type="project" value="UniProtKB-SubCell"/>
</dbReference>
<dbReference type="Pfam" id="PF13947">
    <property type="entry name" value="GUB_WAK_bind"/>
    <property type="match status" value="1"/>
</dbReference>
<dbReference type="PROSITE" id="PS01187">
    <property type="entry name" value="EGF_CA"/>
    <property type="match status" value="1"/>
</dbReference>
<evidence type="ECO:0008006" key="12">
    <source>
        <dbReference type="Google" id="ProtNLM"/>
    </source>
</evidence>
<dbReference type="AlphaFoldDB" id="A0AAV5J1Q6"/>
<evidence type="ECO:0000256" key="4">
    <source>
        <dbReference type="ARBA" id="ARBA00022989"/>
    </source>
</evidence>
<evidence type="ECO:0000313" key="10">
    <source>
        <dbReference type="EMBL" id="GKV04872.1"/>
    </source>
</evidence>
<dbReference type="InterPro" id="IPR025287">
    <property type="entry name" value="WAK_GUB"/>
</dbReference>
<sequence length="339" mass="37405">MQMRLVFWMVVMMVMLTSSTITVISNVSLENCTRTCGNVSVPYPFGFGHPKCAINSSFLLQCNQSGLFFSGGGLFLGGGNVIQIDNISLEDGTITPYIPAAASDCYNDSKEVYSNYYFLMLDGWPLTISPTRNKLIALGCDALVTMSDPEGRFGSGCLSICHDRADIRNDDSCSGFGCCQTSVPKHLNRLNVTVRSFSNYQDVWHFNPCSYAFVVANSFNIWEINFLGPRRTIPPLPVVFEWAVGDQRGCQDICSLNALTRTPVVDFAVRAGQGSLEIPISHKDVRVNTPPDVDECKEPHKYPCPGTCLNTIGSYTCENKTNKTSWPIILGKTLILRLL</sequence>
<evidence type="ECO:0000256" key="1">
    <source>
        <dbReference type="ARBA" id="ARBA00004167"/>
    </source>
</evidence>
<dbReference type="SUPFAM" id="SSF57196">
    <property type="entry name" value="EGF/Laminin"/>
    <property type="match status" value="1"/>
</dbReference>